<feature type="domain" description="Glycosyltransferase 2-like" evidence="1">
    <location>
        <begin position="22"/>
        <end position="176"/>
    </location>
</feature>
<dbReference type="RefSeq" id="WP_102597829.1">
    <property type="nucleotide sequence ID" value="NZ_PNQX01000001.1"/>
</dbReference>
<dbReference type="PANTHER" id="PTHR43685:SF2">
    <property type="entry name" value="GLYCOSYLTRANSFERASE 2-LIKE DOMAIN-CONTAINING PROTEIN"/>
    <property type="match status" value="1"/>
</dbReference>
<dbReference type="PANTHER" id="PTHR43685">
    <property type="entry name" value="GLYCOSYLTRANSFERASE"/>
    <property type="match status" value="1"/>
</dbReference>
<dbReference type="Gene3D" id="3.90.550.10">
    <property type="entry name" value="Spore Coat Polysaccharide Biosynthesis Protein SpsA, Chain A"/>
    <property type="match status" value="1"/>
</dbReference>
<dbReference type="InterPro" id="IPR029044">
    <property type="entry name" value="Nucleotide-diphossugar_trans"/>
</dbReference>
<dbReference type="CDD" id="cd00761">
    <property type="entry name" value="Glyco_tranf_GTA_type"/>
    <property type="match status" value="1"/>
</dbReference>
<sequence length="319" mass="34838">MNYQTEKQRPQGQGLGLQASVSAVITTCGRPELLRKAVRSILQQDYAGPIEVVVVFDKIAVDPLEDIEVPAGRRLLTIANARTPGLAGGRNTGILAAAGEVIGFCDDDDDWHPQKLARQMQTWQDAPQAVAIASGIDIRTDGSNILRTPPQQVSFEQFLRSRVTAIHPSTMLYRRGDLLGRVGLVDEQLPAGYGEDYDLLIRATRFGDVHSTQQALVGVLWDRPSFFAGRWENIAAGLSYLLAKFPEFKGCPKGTARIAGQVAFAHAALGNRPQARTWARRALRHDFKQLRAYAALAVSTGAVDAAWLVKQMQKAGRGI</sequence>
<dbReference type="GO" id="GO:0016740">
    <property type="term" value="F:transferase activity"/>
    <property type="evidence" value="ECO:0007669"/>
    <property type="project" value="UniProtKB-KW"/>
</dbReference>
<dbReference type="Pfam" id="PF00535">
    <property type="entry name" value="Glycos_transf_2"/>
    <property type="match status" value="1"/>
</dbReference>
<dbReference type="InterPro" id="IPR001173">
    <property type="entry name" value="Glyco_trans_2-like"/>
</dbReference>
<dbReference type="Proteomes" id="UP000235739">
    <property type="component" value="Unassembled WGS sequence"/>
</dbReference>
<protein>
    <submittedName>
        <fullName evidence="2">Glycosyl transferase family 2</fullName>
    </submittedName>
</protein>
<dbReference type="SUPFAM" id="SSF53448">
    <property type="entry name" value="Nucleotide-diphospho-sugar transferases"/>
    <property type="match status" value="1"/>
</dbReference>
<proteinExistence type="predicted"/>
<organism evidence="2 3">
    <name type="scientific">Glutamicibacter arilaitensis</name>
    <dbReference type="NCBI Taxonomy" id="256701"/>
    <lineage>
        <taxon>Bacteria</taxon>
        <taxon>Bacillati</taxon>
        <taxon>Actinomycetota</taxon>
        <taxon>Actinomycetes</taxon>
        <taxon>Micrococcales</taxon>
        <taxon>Micrococcaceae</taxon>
        <taxon>Glutamicibacter</taxon>
    </lineage>
</organism>
<keyword evidence="2" id="KW-0808">Transferase</keyword>
<evidence type="ECO:0000313" key="2">
    <source>
        <dbReference type="EMBL" id="PMQ21195.1"/>
    </source>
</evidence>
<evidence type="ECO:0000313" key="3">
    <source>
        <dbReference type="Proteomes" id="UP000235739"/>
    </source>
</evidence>
<comment type="caution">
    <text evidence="2">The sequence shown here is derived from an EMBL/GenBank/DDBJ whole genome shotgun (WGS) entry which is preliminary data.</text>
</comment>
<name>A0A2N7S4W1_9MICC</name>
<reference evidence="2 3" key="1">
    <citation type="journal article" date="2017" name="Elife">
        <title>Extensive horizontal gene transfer in cheese-associated bacteria.</title>
        <authorList>
            <person name="Bonham K.S."/>
            <person name="Wolfe B.E."/>
            <person name="Dutton R.J."/>
        </authorList>
    </citation>
    <scope>NUCLEOTIDE SEQUENCE [LARGE SCALE GENOMIC DNA]</scope>
    <source>
        <strain evidence="2 3">JB182</strain>
    </source>
</reference>
<dbReference type="AlphaFoldDB" id="A0A2N7S4W1"/>
<dbReference type="InterPro" id="IPR050834">
    <property type="entry name" value="Glycosyltransf_2"/>
</dbReference>
<gene>
    <name evidence="2" type="ORF">CIK84_06400</name>
</gene>
<accession>A0A2N7S4W1</accession>
<evidence type="ECO:0000259" key="1">
    <source>
        <dbReference type="Pfam" id="PF00535"/>
    </source>
</evidence>
<dbReference type="EMBL" id="PNQX01000001">
    <property type="protein sequence ID" value="PMQ21195.1"/>
    <property type="molecule type" value="Genomic_DNA"/>
</dbReference>